<dbReference type="AlphaFoldDB" id="A0A126ZW81"/>
<name>A0A126ZW81_9MICC</name>
<dbReference type="PANTHER" id="PTHR37423:SF2">
    <property type="entry name" value="MEMBRANE-BOUND LYTIC MUREIN TRANSGLYCOSYLASE C"/>
    <property type="match status" value="1"/>
</dbReference>
<keyword evidence="4" id="KW-1185">Reference proteome</keyword>
<dbReference type="Gene3D" id="1.10.530.10">
    <property type="match status" value="1"/>
</dbReference>
<evidence type="ECO:0000256" key="1">
    <source>
        <dbReference type="SAM" id="MobiDB-lite"/>
    </source>
</evidence>
<dbReference type="SUPFAM" id="SSF55486">
    <property type="entry name" value="Metalloproteases ('zincins'), catalytic domain"/>
    <property type="match status" value="1"/>
</dbReference>
<feature type="compositionally biased region" description="Pro residues" evidence="1">
    <location>
        <begin position="843"/>
        <end position="862"/>
    </location>
</feature>
<feature type="region of interest" description="Disordered" evidence="1">
    <location>
        <begin position="837"/>
        <end position="864"/>
    </location>
</feature>
<evidence type="ECO:0000313" key="3">
    <source>
        <dbReference type="EMBL" id="AMM31439.1"/>
    </source>
</evidence>
<organism evidence="3 4">
    <name type="scientific">Sinomonas atrocyanea</name>
    <dbReference type="NCBI Taxonomy" id="37927"/>
    <lineage>
        <taxon>Bacteria</taxon>
        <taxon>Bacillati</taxon>
        <taxon>Actinomycetota</taxon>
        <taxon>Actinomycetes</taxon>
        <taxon>Micrococcales</taxon>
        <taxon>Micrococcaceae</taxon>
        <taxon>Sinomonas</taxon>
    </lineage>
</organism>
<dbReference type="InterPro" id="IPR008258">
    <property type="entry name" value="Transglycosylase_SLT_dom_1"/>
</dbReference>
<dbReference type="InterPro" id="IPR023346">
    <property type="entry name" value="Lysozyme-like_dom_sf"/>
</dbReference>
<sequence>MRRSPKHRAEPPARPRSDALGAQAAKNARTVASTAASLAVALAPSLLGGAPAHATLAAAVTAGYPQRAAQIAVTIVTLQTKDKSAADAAALDVSAYRNAVASAGSYWSAMSAGRITLRVDKVVTGFKTSASSGDDFAAIMSTVSRELGWNPGSSTVLLLAVPRDDVLVSGSKGNLGAGWTASQTSGRILLPRPSGFTGAVTAHEMGHILGIGHANTLQCGSGTVDAVRSGARFADSACSTRGYGDGTDVMGISHYSQPQLNAYLYEYGGMGRGDEIATLGTPGAAATYTLTPWAGTAPRRAAKFKDPATGEWYYLQYRAPVGYDAPTALAGNKGVQIIKGGLDESESLLIPPSTKPFTGVYAANLAWQPGQTFTTAGGTRVSINTAGAASATVSITARGALPDNVAALMDAKAAQFGLGPGFGGIGTLRDGGLYHMYQRGAVVWTPSGGARVSTGAIRGAWQRLGFENGSLGFPTSDEIGGLKGGGVYQMYEHGAIVWSPQNGAFESKGAIRGAWQRLGLEDGKMGYPTSGEIGGLKGGGVYQMYEHGAIVWSPQNGAFESMGAIRGAWQRLGLEKGRLGYPTSGEVGGLRNGGVTQSYEGGAIVWSPQNGAFESTGPLRDRWLKLGAQNGDLGYPTSAEITGLKDGGTSQSYEGGAIVFSPATGAFESVGAIRAAWGSLGSQDGKLGYPTSGEVGGLAGGGVTQSFQGGSIVWSPRTGAHESLGAIRGVWSSMGAQDGTLGYPTSGEIGGLKNGGVYQQYEGGAIMWSPKTGAHESMGAIRAAWGSMGYESGKMGYPTSGEYAISGGVAQNFEGGRIEWNRSSGIKVVASVGAASGTVTPIPTTPAPAPKPNPSPAPPPAANPETAAQIQAMVRQTAVQMGVDPALALAVAEQESSFRQNVTSPVGAVGVMQIMPANRDWLAGMTGRPNLDLNKTADNIAGGIAMLRWLRAEAKNLDEAIAGYYQGLGSVQSRGMYDDTKAYVAQVKARMATF</sequence>
<dbReference type="PANTHER" id="PTHR37423">
    <property type="entry name" value="SOLUBLE LYTIC MUREIN TRANSGLYCOSYLASE-RELATED"/>
    <property type="match status" value="1"/>
</dbReference>
<reference evidence="3 4" key="1">
    <citation type="submission" date="2016-02" db="EMBL/GenBank/DDBJ databases">
        <title>Complete genome of Sinomonas atrocyanea KCTC 3377.</title>
        <authorList>
            <person name="Kim K.M."/>
        </authorList>
    </citation>
    <scope>NUCLEOTIDE SEQUENCE [LARGE SCALE GENOMIC DNA]</scope>
    <source>
        <strain evidence="3 4">KCTC 3377</strain>
    </source>
</reference>
<dbReference type="RefSeq" id="WP_066495404.1">
    <property type="nucleotide sequence ID" value="NZ_BJMO01000012.1"/>
</dbReference>
<accession>A0A126ZW81</accession>
<dbReference type="Proteomes" id="UP000070134">
    <property type="component" value="Chromosome"/>
</dbReference>
<dbReference type="KEGG" id="satk:SA2016_0749"/>
<dbReference type="Pfam" id="PF01464">
    <property type="entry name" value="SLT"/>
    <property type="match status" value="1"/>
</dbReference>
<evidence type="ECO:0000259" key="2">
    <source>
        <dbReference type="Pfam" id="PF01464"/>
    </source>
</evidence>
<dbReference type="PATRIC" id="fig|37927.3.peg.769"/>
<proteinExistence type="predicted"/>
<dbReference type="OrthoDB" id="3758789at2"/>
<protein>
    <submittedName>
        <fullName evidence="3">LGFP repeat</fullName>
    </submittedName>
</protein>
<dbReference type="Pfam" id="PF08310">
    <property type="entry name" value="LGFP"/>
    <property type="match status" value="8"/>
</dbReference>
<gene>
    <name evidence="3" type="ORF">SA2016_0749</name>
</gene>
<dbReference type="STRING" id="37927.SA2016_0749"/>
<dbReference type="SUPFAM" id="SSF53955">
    <property type="entry name" value="Lysozyme-like"/>
    <property type="match status" value="1"/>
</dbReference>
<dbReference type="InterPro" id="IPR013207">
    <property type="entry name" value="LGFP"/>
</dbReference>
<dbReference type="EMBL" id="CP014518">
    <property type="protein sequence ID" value="AMM31439.1"/>
    <property type="molecule type" value="Genomic_DNA"/>
</dbReference>
<evidence type="ECO:0000313" key="4">
    <source>
        <dbReference type="Proteomes" id="UP000070134"/>
    </source>
</evidence>
<feature type="domain" description="Transglycosylase SLT" evidence="2">
    <location>
        <begin position="874"/>
        <end position="981"/>
    </location>
</feature>